<feature type="region of interest" description="Disordered" evidence="1">
    <location>
        <begin position="1"/>
        <end position="43"/>
    </location>
</feature>
<proteinExistence type="predicted"/>
<dbReference type="AlphaFoldDB" id="A0AAV6XHQ9"/>
<accession>A0AAV6XHQ9</accession>
<reference evidence="2" key="1">
    <citation type="submission" date="2019-10" db="EMBL/GenBank/DDBJ databases">
        <authorList>
            <person name="Zhang R."/>
            <person name="Pan Y."/>
            <person name="Wang J."/>
            <person name="Ma R."/>
            <person name="Yu S."/>
        </authorList>
    </citation>
    <scope>NUCLEOTIDE SEQUENCE</scope>
    <source>
        <strain evidence="2">LA-IB0</strain>
        <tissue evidence="2">Leaf</tissue>
    </source>
</reference>
<keyword evidence="3" id="KW-1185">Reference proteome</keyword>
<gene>
    <name evidence="2" type="ORF">BUALT_Bualt07G0114600</name>
</gene>
<sequence>MEEAVRMKETEISKMNKENKDAGQTFRRPFVSDNRRGDNCLSPHHDDPVIPTTIFNYKVGRVCINNDNSMDILFNKAYKQVYHRGIQIELMDTSLLGFASEKEKMWSFSTVSSLTSSGSGAGIVLIMAKGEKLEDVLDFKFKAFNNITTYKVPIIGVKIALKVWAALLETYSNSPLVSSQVDG</sequence>
<evidence type="ECO:0000313" key="3">
    <source>
        <dbReference type="Proteomes" id="UP000826271"/>
    </source>
</evidence>
<evidence type="ECO:0000313" key="2">
    <source>
        <dbReference type="EMBL" id="KAG8379684.1"/>
    </source>
</evidence>
<dbReference type="Proteomes" id="UP000826271">
    <property type="component" value="Unassembled WGS sequence"/>
</dbReference>
<comment type="caution">
    <text evidence="2">The sequence shown here is derived from an EMBL/GenBank/DDBJ whole genome shotgun (WGS) entry which is preliminary data.</text>
</comment>
<feature type="compositionally biased region" description="Basic and acidic residues" evidence="1">
    <location>
        <begin position="33"/>
        <end position="43"/>
    </location>
</feature>
<protein>
    <submittedName>
        <fullName evidence="2">Uncharacterized protein</fullName>
    </submittedName>
</protein>
<name>A0AAV6XHQ9_9LAMI</name>
<dbReference type="EMBL" id="WHWC01000007">
    <property type="protein sequence ID" value="KAG8379684.1"/>
    <property type="molecule type" value="Genomic_DNA"/>
</dbReference>
<feature type="compositionally biased region" description="Basic and acidic residues" evidence="1">
    <location>
        <begin position="1"/>
        <end position="21"/>
    </location>
</feature>
<evidence type="ECO:0000256" key="1">
    <source>
        <dbReference type="SAM" id="MobiDB-lite"/>
    </source>
</evidence>
<dbReference type="PANTHER" id="PTHR48475:SF1">
    <property type="entry name" value="RNASE H TYPE-1 DOMAIN-CONTAINING PROTEIN"/>
    <property type="match status" value="1"/>
</dbReference>
<dbReference type="PANTHER" id="PTHR48475">
    <property type="entry name" value="RIBONUCLEASE H"/>
    <property type="match status" value="1"/>
</dbReference>
<organism evidence="2 3">
    <name type="scientific">Buddleja alternifolia</name>
    <dbReference type="NCBI Taxonomy" id="168488"/>
    <lineage>
        <taxon>Eukaryota</taxon>
        <taxon>Viridiplantae</taxon>
        <taxon>Streptophyta</taxon>
        <taxon>Embryophyta</taxon>
        <taxon>Tracheophyta</taxon>
        <taxon>Spermatophyta</taxon>
        <taxon>Magnoliopsida</taxon>
        <taxon>eudicotyledons</taxon>
        <taxon>Gunneridae</taxon>
        <taxon>Pentapetalae</taxon>
        <taxon>asterids</taxon>
        <taxon>lamiids</taxon>
        <taxon>Lamiales</taxon>
        <taxon>Scrophulariaceae</taxon>
        <taxon>Buddlejeae</taxon>
        <taxon>Buddleja</taxon>
    </lineage>
</organism>